<protein>
    <submittedName>
        <fullName evidence="2">Uncharacterized protein</fullName>
    </submittedName>
</protein>
<accession>I0YSQ9</accession>
<feature type="compositionally biased region" description="Polar residues" evidence="1">
    <location>
        <begin position="75"/>
        <end position="84"/>
    </location>
</feature>
<proteinExistence type="predicted"/>
<dbReference type="OrthoDB" id="10358234at2759"/>
<dbReference type="GeneID" id="17039412"/>
<gene>
    <name evidence="2" type="ORF">COCSUDRAFT_53985</name>
</gene>
<dbReference type="RefSeq" id="XP_005645972.1">
    <property type="nucleotide sequence ID" value="XM_005645915.1"/>
</dbReference>
<dbReference type="AlphaFoldDB" id="I0YSQ9"/>
<evidence type="ECO:0000313" key="3">
    <source>
        <dbReference type="Proteomes" id="UP000007264"/>
    </source>
</evidence>
<evidence type="ECO:0000256" key="1">
    <source>
        <dbReference type="SAM" id="MobiDB-lite"/>
    </source>
</evidence>
<reference evidence="2 3" key="1">
    <citation type="journal article" date="2012" name="Genome Biol.">
        <title>The genome of the polar eukaryotic microalga coccomyxa subellipsoidea reveals traits of cold adaptation.</title>
        <authorList>
            <person name="Blanc G."/>
            <person name="Agarkova I."/>
            <person name="Grimwood J."/>
            <person name="Kuo A."/>
            <person name="Brueggeman A."/>
            <person name="Dunigan D."/>
            <person name="Gurnon J."/>
            <person name="Ladunga I."/>
            <person name="Lindquist E."/>
            <person name="Lucas S."/>
            <person name="Pangilinan J."/>
            <person name="Proschold T."/>
            <person name="Salamov A."/>
            <person name="Schmutz J."/>
            <person name="Weeks D."/>
            <person name="Yamada T."/>
            <person name="Claverie J.M."/>
            <person name="Grigoriev I."/>
            <person name="Van Etten J."/>
            <person name="Lomsadze A."/>
            <person name="Borodovsky M."/>
        </authorList>
    </citation>
    <scope>NUCLEOTIDE SEQUENCE [LARGE SCALE GENOMIC DNA]</scope>
    <source>
        <strain evidence="2 3">C-169</strain>
    </source>
</reference>
<keyword evidence="3" id="KW-1185">Reference proteome</keyword>
<dbReference type="EMBL" id="AGSI01000012">
    <property type="protein sequence ID" value="EIE21428.1"/>
    <property type="molecule type" value="Genomic_DNA"/>
</dbReference>
<dbReference type="Proteomes" id="UP000007264">
    <property type="component" value="Unassembled WGS sequence"/>
</dbReference>
<organism evidence="2 3">
    <name type="scientific">Coccomyxa subellipsoidea (strain C-169)</name>
    <name type="common">Green microalga</name>
    <dbReference type="NCBI Taxonomy" id="574566"/>
    <lineage>
        <taxon>Eukaryota</taxon>
        <taxon>Viridiplantae</taxon>
        <taxon>Chlorophyta</taxon>
        <taxon>core chlorophytes</taxon>
        <taxon>Trebouxiophyceae</taxon>
        <taxon>Trebouxiophyceae incertae sedis</taxon>
        <taxon>Coccomyxaceae</taxon>
        <taxon>Coccomyxa</taxon>
        <taxon>Coccomyxa subellipsoidea</taxon>
    </lineage>
</organism>
<name>I0YSQ9_COCSC</name>
<evidence type="ECO:0000313" key="2">
    <source>
        <dbReference type="EMBL" id="EIE21428.1"/>
    </source>
</evidence>
<dbReference type="KEGG" id="csl:COCSUDRAFT_53985"/>
<sequence length="115" mass="11923">MIAQASSALVQVPLVQARKASVPKPARQPVLVSANAESSRREAMAFAAGAILLGLTGKANAKVEVPFHASVLRGGSSTEASQSGYGMEGTKKRGINPAQRKKLLAAIREKLPTSS</sequence>
<comment type="caution">
    <text evidence="2">The sequence shown here is derived from an EMBL/GenBank/DDBJ whole genome shotgun (WGS) entry which is preliminary data.</text>
</comment>
<feature type="region of interest" description="Disordered" evidence="1">
    <location>
        <begin position="74"/>
        <end position="98"/>
    </location>
</feature>